<dbReference type="PANTHER" id="PTHR11679">
    <property type="entry name" value="VESICLE PROTEIN SORTING-ASSOCIATED"/>
    <property type="match status" value="1"/>
</dbReference>
<evidence type="ECO:0000256" key="2">
    <source>
        <dbReference type="SAM" id="MobiDB-lite"/>
    </source>
</evidence>
<dbReference type="Gene3D" id="1.25.40.60">
    <property type="match status" value="1"/>
</dbReference>
<dbReference type="SUPFAM" id="SSF56815">
    <property type="entry name" value="Sec1/munc18-like (SM) proteins"/>
    <property type="match status" value="1"/>
</dbReference>
<dbReference type="Gene3D" id="3.40.50.1910">
    <property type="match status" value="1"/>
</dbReference>
<dbReference type="OrthoDB" id="2228at2759"/>
<evidence type="ECO:0000313" key="3">
    <source>
        <dbReference type="EMBL" id="CDS07042.1"/>
    </source>
</evidence>
<dbReference type="GO" id="GO:0016192">
    <property type="term" value="P:vesicle-mediated transport"/>
    <property type="evidence" value="ECO:0007669"/>
    <property type="project" value="InterPro"/>
</dbReference>
<protein>
    <recommendedName>
        <fullName evidence="4">Sec1-like protein</fullName>
    </recommendedName>
</protein>
<dbReference type="Pfam" id="PF00995">
    <property type="entry name" value="Sec1"/>
    <property type="match status" value="1"/>
</dbReference>
<dbReference type="InterPro" id="IPR036045">
    <property type="entry name" value="Sec1-like_sf"/>
</dbReference>
<comment type="similarity">
    <text evidence="1">Belongs to the STXBP/unc-18/SEC1 family.</text>
</comment>
<evidence type="ECO:0008006" key="4">
    <source>
        <dbReference type="Google" id="ProtNLM"/>
    </source>
</evidence>
<gene>
    <name evidence="3" type="ORF">LRAMOSA09565</name>
</gene>
<organism evidence="3">
    <name type="scientific">Lichtheimia ramosa</name>
    <dbReference type="NCBI Taxonomy" id="688394"/>
    <lineage>
        <taxon>Eukaryota</taxon>
        <taxon>Fungi</taxon>
        <taxon>Fungi incertae sedis</taxon>
        <taxon>Mucoromycota</taxon>
        <taxon>Mucoromycotina</taxon>
        <taxon>Mucoromycetes</taxon>
        <taxon>Mucorales</taxon>
        <taxon>Lichtheimiaceae</taxon>
        <taxon>Lichtheimia</taxon>
    </lineage>
</organism>
<feature type="region of interest" description="Disordered" evidence="2">
    <location>
        <begin position="491"/>
        <end position="514"/>
    </location>
</feature>
<dbReference type="PIRSF" id="PIRSF005715">
    <property type="entry name" value="VPS45_Sec1"/>
    <property type="match status" value="1"/>
</dbReference>
<dbReference type="Gene3D" id="3.40.50.2060">
    <property type="match status" value="1"/>
</dbReference>
<dbReference type="EMBL" id="LK023323">
    <property type="protein sequence ID" value="CDS07042.1"/>
    <property type="molecule type" value="Genomic_DNA"/>
</dbReference>
<dbReference type="InterPro" id="IPR043127">
    <property type="entry name" value="Sec-1-like_dom3a"/>
</dbReference>
<feature type="compositionally biased region" description="Basic residues" evidence="2">
    <location>
        <begin position="499"/>
        <end position="508"/>
    </location>
</feature>
<feature type="compositionally biased region" description="Basic residues" evidence="2">
    <location>
        <begin position="712"/>
        <end position="723"/>
    </location>
</feature>
<dbReference type="InterPro" id="IPR043154">
    <property type="entry name" value="Sec-1-like_dom1"/>
</dbReference>
<name>A0A077WKH6_9FUNG</name>
<dbReference type="InterPro" id="IPR001619">
    <property type="entry name" value="Sec1-like"/>
</dbReference>
<evidence type="ECO:0000256" key="1">
    <source>
        <dbReference type="ARBA" id="ARBA00009884"/>
    </source>
</evidence>
<sequence>MAGIVEIMRKRLMDSIKAVQPPGKWKIVIVDSKSTRILNAACKMYDILEENRPYVIIFFSVVENIERQRQPYPTLDAVYFLTPCRESVLRLVDDFTAHKTPMYKAAHIHFTSGLDDELFSELNRKFKAAGASEYIQSLKEMYVDFMVKESAVFTVDPSAGFSSVYGTDPHANPGLALSMMAKQLLSVCATLGEDPIIRYQVTPSSDAAESSSATHKLGSMLQAELDNFCRLNPNFPPSHNPPRPRATLLILDRTIDTNAPLLHEFTYQAMINDLLSVEDTEYGTGIKYTYSFNQADGSIGTKEVILDEEDPVYMSIRHLHIADCTDRLIEEFNKFLEENKTAVQNGDRDGPPKDSAKSLKDMKEMLGNLPQFQEMKAKYSAHLNIAQECLSVFERHKLNSVGNLEQNIATGETADGETPKTIVLDMVPLLDDSYISPADKARLLMLYIISKENGVFEDDKRKLLEHAKLKGELRDAVNNLSLLGVQVTRERRTAGEKSLRKKKDRKRNQHEEMPYELSRYVPTVKKVMEAHLSNTLDTSQFAFTRQSDVDVVDPSVNVSGAPGIPSSGVSLRTTKPTWSKKPNVATQSQQRQSSGAKLIVFVIGNLTYSEIRSAYEVAEAYNRDIYIGTTDVMRPVQFVEETGRLRLPAEPIKSIITPYTPPSPPATKSSTILQHMPHLNASSSHLSLNSLSIRSGGTSSPAEKSSEEKVEKKKKKGLKKLFG</sequence>
<dbReference type="AlphaFoldDB" id="A0A077WKH6"/>
<dbReference type="InterPro" id="IPR027482">
    <property type="entry name" value="Sec1-like_dom2"/>
</dbReference>
<dbReference type="Gene3D" id="3.90.830.10">
    <property type="entry name" value="Syntaxin Binding Protein 1, Chain A, domain 2"/>
    <property type="match status" value="1"/>
</dbReference>
<feature type="region of interest" description="Disordered" evidence="2">
    <location>
        <begin position="690"/>
        <end position="723"/>
    </location>
</feature>
<accession>A0A077WKH6</accession>
<reference evidence="3" key="1">
    <citation type="journal article" date="2014" name="Genome Announc.">
        <title>De novo whole-genome sequence and genome annotation of Lichtheimia ramosa.</title>
        <authorList>
            <person name="Linde J."/>
            <person name="Schwartze V."/>
            <person name="Binder U."/>
            <person name="Lass-Florl C."/>
            <person name="Voigt K."/>
            <person name="Horn F."/>
        </authorList>
    </citation>
    <scope>NUCLEOTIDE SEQUENCE</scope>
    <source>
        <strain evidence="3">JMRC FSU:6197</strain>
    </source>
</reference>
<proteinExistence type="inferred from homology"/>